<feature type="transmembrane region" description="Helical" evidence="2">
    <location>
        <begin position="320"/>
        <end position="341"/>
    </location>
</feature>
<evidence type="ECO:0000313" key="4">
    <source>
        <dbReference type="EMBL" id="KAA0150700.1"/>
    </source>
</evidence>
<dbReference type="Proteomes" id="UP000323011">
    <property type="component" value="Unassembled WGS sequence"/>
</dbReference>
<dbReference type="AlphaFoldDB" id="A0A5A8DCA6"/>
<protein>
    <submittedName>
        <fullName evidence="5">Uncharacterized protein</fullName>
    </submittedName>
</protein>
<dbReference type="EMBL" id="VLTO01000014">
    <property type="protein sequence ID" value="KAA0175415.1"/>
    <property type="molecule type" value="Genomic_DNA"/>
</dbReference>
<accession>A0A5A8DCA6</accession>
<dbReference type="Proteomes" id="UP000325113">
    <property type="component" value="Unassembled WGS sequence"/>
</dbReference>
<dbReference type="EMBL" id="VLTM01000028">
    <property type="protein sequence ID" value="KAA0162254.1"/>
    <property type="molecule type" value="Genomic_DNA"/>
</dbReference>
<dbReference type="Proteomes" id="UP000322899">
    <property type="component" value="Unassembled WGS sequence"/>
</dbReference>
<evidence type="ECO:0000313" key="9">
    <source>
        <dbReference type="Proteomes" id="UP000325113"/>
    </source>
</evidence>
<name>A0A5A8DCA6_CAFRO</name>
<organism evidence="5 9">
    <name type="scientific">Cafeteria roenbergensis</name>
    <name type="common">Marine flagellate</name>
    <dbReference type="NCBI Taxonomy" id="33653"/>
    <lineage>
        <taxon>Eukaryota</taxon>
        <taxon>Sar</taxon>
        <taxon>Stramenopiles</taxon>
        <taxon>Bigyra</taxon>
        <taxon>Opalozoa</taxon>
        <taxon>Bicosoecida</taxon>
        <taxon>Cafeteriaceae</taxon>
        <taxon>Cafeteria</taxon>
    </lineage>
</organism>
<reference evidence="7 8" key="1">
    <citation type="submission" date="2019-07" db="EMBL/GenBank/DDBJ databases">
        <title>Genomes of Cafeteria roenbergensis.</title>
        <authorList>
            <person name="Fischer M.G."/>
            <person name="Hackl T."/>
            <person name="Roman M."/>
        </authorList>
    </citation>
    <scope>NUCLEOTIDE SEQUENCE [LARGE SCALE GENOMIC DNA]</scope>
    <source>
        <strain evidence="4 8">BVI</strain>
        <strain evidence="5 9">Cflag</strain>
        <strain evidence="6 7">E4-10P</strain>
    </source>
</reference>
<feature type="signal peptide" evidence="3">
    <location>
        <begin position="1"/>
        <end position="22"/>
    </location>
</feature>
<evidence type="ECO:0000313" key="7">
    <source>
        <dbReference type="Proteomes" id="UP000322899"/>
    </source>
</evidence>
<keyword evidence="2" id="KW-0472">Membrane</keyword>
<keyword evidence="3" id="KW-0732">Signal</keyword>
<evidence type="ECO:0000256" key="1">
    <source>
        <dbReference type="SAM" id="MobiDB-lite"/>
    </source>
</evidence>
<sequence length="432" mass="45240">MRVASSVLAACAVASLAAAVSAALPAACMDGGSNGTAIAGCTPLYNDTVLASVTVNAGEYRNFHWVVGNYLDMDDEAGNRRSVTFEVRPCSGSAHLFVRALAKPFPTAESHDYASAKNGQPNSVTLQLLRAHFYISVLGVGDASIAAQATPAEPIRFSIIAKVSGGARYPEPGAEGALAVTTKFTESLLLADDTMEMLVSFVPVPTAAQAFEYRVYTAPNTTTSPCGGASGSGSCVKTTLCGVESAMTPRTPWQPMQYSGSNVTVVAPGLPQNIEQTFVVVGRPVGVNASEHPEQTVVYTATTGTPEYEKVLQTESDDTILITLGIVGGVLVLLFVVVFVARRRLIAVFQTRSHRKRPEDTVDTKALREELLRREEARRAKSGEDAPSLGSAEGDAKPSSSDPDAKVPAPRPPAPGKDSHSRAAGVSGGSKD</sequence>
<gene>
    <name evidence="6" type="ORF">FNF27_03115</name>
    <name evidence="4" type="ORF">FNF29_05037</name>
    <name evidence="5" type="ORF">FNF31_03296</name>
</gene>
<evidence type="ECO:0000256" key="3">
    <source>
        <dbReference type="SAM" id="SignalP"/>
    </source>
</evidence>
<keyword evidence="8" id="KW-1185">Reference proteome</keyword>
<feature type="region of interest" description="Disordered" evidence="1">
    <location>
        <begin position="375"/>
        <end position="432"/>
    </location>
</feature>
<evidence type="ECO:0000313" key="8">
    <source>
        <dbReference type="Proteomes" id="UP000323011"/>
    </source>
</evidence>
<keyword evidence="2" id="KW-0812">Transmembrane</keyword>
<evidence type="ECO:0000256" key="2">
    <source>
        <dbReference type="SAM" id="Phobius"/>
    </source>
</evidence>
<proteinExistence type="predicted"/>
<comment type="caution">
    <text evidence="5">The sequence shown here is derived from an EMBL/GenBank/DDBJ whole genome shotgun (WGS) entry which is preliminary data.</text>
</comment>
<feature type="chain" id="PRO_5036365933" evidence="3">
    <location>
        <begin position="23"/>
        <end position="432"/>
    </location>
</feature>
<evidence type="ECO:0000313" key="6">
    <source>
        <dbReference type="EMBL" id="KAA0175415.1"/>
    </source>
</evidence>
<dbReference type="OrthoDB" id="10474577at2759"/>
<feature type="compositionally biased region" description="Basic and acidic residues" evidence="1">
    <location>
        <begin position="375"/>
        <end position="384"/>
    </location>
</feature>
<evidence type="ECO:0000313" key="5">
    <source>
        <dbReference type="EMBL" id="KAA0162254.1"/>
    </source>
</evidence>
<dbReference type="EMBL" id="VLTN01000032">
    <property type="protein sequence ID" value="KAA0150700.1"/>
    <property type="molecule type" value="Genomic_DNA"/>
</dbReference>
<keyword evidence="2" id="KW-1133">Transmembrane helix</keyword>